<evidence type="ECO:0000313" key="1">
    <source>
        <dbReference type="EMBL" id="GMM53298.1"/>
    </source>
</evidence>
<accession>A0AAV5RPC7</accession>
<name>A0AAV5RPC7_STABA</name>
<comment type="caution">
    <text evidence="1">The sequence shown here is derived from an EMBL/GenBank/DDBJ whole genome shotgun (WGS) entry which is preliminary data.</text>
</comment>
<gene>
    <name evidence="1" type="ORF">DASB73_042610</name>
</gene>
<keyword evidence="2" id="KW-1185">Reference proteome</keyword>
<dbReference type="Proteomes" id="UP001362899">
    <property type="component" value="Unassembled WGS sequence"/>
</dbReference>
<proteinExistence type="predicted"/>
<dbReference type="AlphaFoldDB" id="A0AAV5RPC7"/>
<organism evidence="1 2">
    <name type="scientific">Starmerella bacillaris</name>
    <name type="common">Yeast</name>
    <name type="synonym">Candida zemplinina</name>
    <dbReference type="NCBI Taxonomy" id="1247836"/>
    <lineage>
        <taxon>Eukaryota</taxon>
        <taxon>Fungi</taxon>
        <taxon>Dikarya</taxon>
        <taxon>Ascomycota</taxon>
        <taxon>Saccharomycotina</taxon>
        <taxon>Dipodascomycetes</taxon>
        <taxon>Dipodascales</taxon>
        <taxon>Trichomonascaceae</taxon>
        <taxon>Starmerella</taxon>
    </lineage>
</organism>
<reference evidence="1 2" key="1">
    <citation type="journal article" date="2023" name="Elife">
        <title>Identification of key yeast species and microbe-microbe interactions impacting larval growth of Drosophila in the wild.</title>
        <authorList>
            <person name="Mure A."/>
            <person name="Sugiura Y."/>
            <person name="Maeda R."/>
            <person name="Honda K."/>
            <person name="Sakurai N."/>
            <person name="Takahashi Y."/>
            <person name="Watada M."/>
            <person name="Katoh T."/>
            <person name="Gotoh A."/>
            <person name="Gotoh Y."/>
            <person name="Taniguchi I."/>
            <person name="Nakamura K."/>
            <person name="Hayashi T."/>
            <person name="Katayama T."/>
            <person name="Uemura T."/>
            <person name="Hattori Y."/>
        </authorList>
    </citation>
    <scope>NUCLEOTIDE SEQUENCE [LARGE SCALE GENOMIC DNA]</scope>
    <source>
        <strain evidence="1 2">SB-73</strain>
    </source>
</reference>
<evidence type="ECO:0000313" key="2">
    <source>
        <dbReference type="Proteomes" id="UP001362899"/>
    </source>
</evidence>
<protein>
    <submittedName>
        <fullName evidence="1">Uncharacterized protein</fullName>
    </submittedName>
</protein>
<dbReference type="EMBL" id="BTGC01000008">
    <property type="protein sequence ID" value="GMM53298.1"/>
    <property type="molecule type" value="Genomic_DNA"/>
</dbReference>
<sequence length="101" mass="11335">MISNILKLFTKEEYTQKNSEEVRIEQEECLPCIASSAAVLTVLGGYLASGIAFKGKKVSPNLSIRYMNGMKYAGFVLLPLGLLRAFQGYHVYRDQQNKGRE</sequence>